<name>A0A939IS18_9ALTE</name>
<evidence type="ECO:0000313" key="1">
    <source>
        <dbReference type="EMBL" id="MBN7825976.1"/>
    </source>
</evidence>
<protein>
    <submittedName>
        <fullName evidence="1">Uncharacterized protein</fullName>
    </submittedName>
</protein>
<dbReference type="EMBL" id="JAFKCV010000006">
    <property type="protein sequence ID" value="MBN7825976.1"/>
    <property type="molecule type" value="Genomic_DNA"/>
</dbReference>
<proteinExistence type="predicted"/>
<evidence type="ECO:0000313" key="2">
    <source>
        <dbReference type="Proteomes" id="UP000664654"/>
    </source>
</evidence>
<dbReference type="Proteomes" id="UP000664654">
    <property type="component" value="Unassembled WGS sequence"/>
</dbReference>
<sequence length="117" mass="13804">MKNNTNRFIKVGRWIFEVKMVRAIRVEEYGEPYDAVAHMTFNGDEVYVDSQLSSCQENLNREDLDAFLDFSKMMKANSFRYDRFQNGQRRARSISLAENVTDQVENTEVRPNIRLVK</sequence>
<gene>
    <name evidence="1" type="ORF">J0A66_12130</name>
</gene>
<dbReference type="RefSeq" id="WP_206574089.1">
    <property type="nucleotide sequence ID" value="NZ_JAFKCV010000006.1"/>
</dbReference>
<keyword evidence="2" id="KW-1185">Reference proteome</keyword>
<dbReference type="AlphaFoldDB" id="A0A939IS18"/>
<reference evidence="1" key="1">
    <citation type="submission" date="2021-03" db="EMBL/GenBank/DDBJ databases">
        <title>novel species isolated from a fishpond in China.</title>
        <authorList>
            <person name="Lu H."/>
            <person name="Cai Z."/>
        </authorList>
    </citation>
    <scope>NUCLEOTIDE SEQUENCE</scope>
    <source>
        <strain evidence="1">JCM 30855</strain>
    </source>
</reference>
<accession>A0A939IS18</accession>
<comment type="caution">
    <text evidence="1">The sequence shown here is derived from an EMBL/GenBank/DDBJ whole genome shotgun (WGS) entry which is preliminary data.</text>
</comment>
<organism evidence="1 2">
    <name type="scientific">Bowmanella dokdonensis</name>
    <dbReference type="NCBI Taxonomy" id="751969"/>
    <lineage>
        <taxon>Bacteria</taxon>
        <taxon>Pseudomonadati</taxon>
        <taxon>Pseudomonadota</taxon>
        <taxon>Gammaproteobacteria</taxon>
        <taxon>Alteromonadales</taxon>
        <taxon>Alteromonadaceae</taxon>
        <taxon>Bowmanella</taxon>
    </lineage>
</organism>